<accession>A0ACC0A494</accession>
<sequence>MEQFQNHELEYVVDEFSDFDDFTDSPRSSDVDDDLDSDFEDDFELSKSKNDTSALEARNGKDIQGIPWERMNFTRDKYRETRLKQYKNYENLSLSHEELEKECKEVEKGHNFYDFQFNTRLVKSTIVHFQLRNLLSSTSKHDVYLMQNYSLMHWSSILRKGKEVLNVAKPVVPTLKYPGSLSQTLSRVQISTMTVKDNLMVAGGFRGELICKNLNQPGVAFCTKITTDENAITNTVDIYHTPSGLMRVMAANNDALVRIFDTNNFTCLNQFSFPWSVNNTSISPDGRLVAVLGDSPECLIADAQSGKVVSTLKGHLDYSFASAWHPDGLTFATGNQDTTCRLWDIRNLSQSVSVLKGRMGAVRALRFTSDGRFMAMAEPADFIHIFDTKSDYSKCQEIDLFGEIAGISFSPDTEALFIGVADRTYGSLLEFNRKHFNQYLECIF</sequence>
<evidence type="ECO:0000313" key="2">
    <source>
        <dbReference type="Proteomes" id="UP001060085"/>
    </source>
</evidence>
<comment type="caution">
    <text evidence="1">The sequence shown here is derived from an EMBL/GenBank/DDBJ whole genome shotgun (WGS) entry which is preliminary data.</text>
</comment>
<protein>
    <submittedName>
        <fullName evidence="1">Uncharacterized protein</fullName>
    </submittedName>
</protein>
<dbReference type="Proteomes" id="UP001060085">
    <property type="component" value="Linkage Group LG07"/>
</dbReference>
<dbReference type="EMBL" id="CM044707">
    <property type="protein sequence ID" value="KAI5654782.1"/>
    <property type="molecule type" value="Genomic_DNA"/>
</dbReference>
<name>A0ACC0A494_CATRO</name>
<evidence type="ECO:0000313" key="1">
    <source>
        <dbReference type="EMBL" id="KAI5654782.1"/>
    </source>
</evidence>
<reference evidence="2" key="1">
    <citation type="journal article" date="2023" name="Nat. Plants">
        <title>Single-cell RNA sequencing provides a high-resolution roadmap for understanding the multicellular compartmentation of specialized metabolism.</title>
        <authorList>
            <person name="Sun S."/>
            <person name="Shen X."/>
            <person name="Li Y."/>
            <person name="Li Y."/>
            <person name="Wang S."/>
            <person name="Li R."/>
            <person name="Zhang H."/>
            <person name="Shen G."/>
            <person name="Guo B."/>
            <person name="Wei J."/>
            <person name="Xu J."/>
            <person name="St-Pierre B."/>
            <person name="Chen S."/>
            <person name="Sun C."/>
        </authorList>
    </citation>
    <scope>NUCLEOTIDE SEQUENCE [LARGE SCALE GENOMIC DNA]</scope>
</reference>
<keyword evidence="2" id="KW-1185">Reference proteome</keyword>
<proteinExistence type="predicted"/>
<gene>
    <name evidence="1" type="ORF">M9H77_31969</name>
</gene>
<organism evidence="1 2">
    <name type="scientific">Catharanthus roseus</name>
    <name type="common">Madagascar periwinkle</name>
    <name type="synonym">Vinca rosea</name>
    <dbReference type="NCBI Taxonomy" id="4058"/>
    <lineage>
        <taxon>Eukaryota</taxon>
        <taxon>Viridiplantae</taxon>
        <taxon>Streptophyta</taxon>
        <taxon>Embryophyta</taxon>
        <taxon>Tracheophyta</taxon>
        <taxon>Spermatophyta</taxon>
        <taxon>Magnoliopsida</taxon>
        <taxon>eudicotyledons</taxon>
        <taxon>Gunneridae</taxon>
        <taxon>Pentapetalae</taxon>
        <taxon>asterids</taxon>
        <taxon>lamiids</taxon>
        <taxon>Gentianales</taxon>
        <taxon>Apocynaceae</taxon>
        <taxon>Rauvolfioideae</taxon>
        <taxon>Vinceae</taxon>
        <taxon>Catharanthinae</taxon>
        <taxon>Catharanthus</taxon>
    </lineage>
</organism>